<dbReference type="AlphaFoldDB" id="A0A239JPY9"/>
<keyword evidence="2" id="KW-0167">Capsid protein</keyword>
<accession>A0A239JPY9</accession>
<dbReference type="PANTHER" id="PTHR40050">
    <property type="entry name" value="INNER SPORE COAT PROTEIN H"/>
    <property type="match status" value="1"/>
</dbReference>
<proteinExistence type="predicted"/>
<dbReference type="RefSeq" id="WP_089299059.1">
    <property type="nucleotide sequence ID" value="NZ_BOMU01000129.1"/>
</dbReference>
<feature type="compositionally biased region" description="Gly residues" evidence="1">
    <location>
        <begin position="183"/>
        <end position="192"/>
    </location>
</feature>
<dbReference type="PANTHER" id="PTHR40050:SF1">
    <property type="entry name" value="INNER SPORE COAT PROTEIN H"/>
    <property type="match status" value="1"/>
</dbReference>
<dbReference type="InterPro" id="IPR014867">
    <property type="entry name" value="Spore_coat_CotH_CotH2/3/7"/>
</dbReference>
<keyword evidence="3" id="KW-1185">Reference proteome</keyword>
<dbReference type="Proteomes" id="UP000198415">
    <property type="component" value="Unassembled WGS sequence"/>
</dbReference>
<dbReference type="EMBL" id="FZNR01000037">
    <property type="protein sequence ID" value="SNT08086.1"/>
    <property type="molecule type" value="Genomic_DNA"/>
</dbReference>
<evidence type="ECO:0000256" key="1">
    <source>
        <dbReference type="SAM" id="MobiDB-lite"/>
    </source>
</evidence>
<sequence>MPGRRLVHRIPVRIRHYWRLLATCVAVVAALSVVFSTVRVAPLITSSSDADGSDVVQNVNGTKDLFDATVAHNIKLTYREADYQRLLDALWEEGEKEYLEADLTIDGTTVAGVGIRLKGNSTLSGLTRDGKARNNGFGGGRRNGGGQMPQPGGAGQLPGAGQQPGAAPSGAAPPAGGATDTGQQGGVGFGGRGMGGGFGAGLKAEEPEKLPWLISFDEFVEGRRYQGHREIAIRVSGQGGGSAVLNEALSLNVLAAAGQTAERYAYSSFTVNDRPTTARLVVEHPDKEFADAVADRTGQSGVLYKSLATSRFTDQGDDQTEYADDFKQINKTGSQDLEPVIKLIRWVSSASDSEFDAKLGEHVDVTAFAQYLAVQNLLVNFDDMSGPGRNYYLWYDLRSKKFTVVGWDYNLTLSGSAEQDPNGTVSMGGGGFPGGFPGGGDFQLPEGFEPPAGMQQPGQGGAPGGGGRGFSMGGNKLKERFLASNTFKAAYQDAYRDLYQQIYGSGAALSGLTAITQVLATIDGYDREAATSEAGKLRTLIQQRTEYLAGTDVIKGS</sequence>
<organism evidence="2 3">
    <name type="scientific">Actinoplanes regularis</name>
    <dbReference type="NCBI Taxonomy" id="52697"/>
    <lineage>
        <taxon>Bacteria</taxon>
        <taxon>Bacillati</taxon>
        <taxon>Actinomycetota</taxon>
        <taxon>Actinomycetes</taxon>
        <taxon>Micromonosporales</taxon>
        <taxon>Micromonosporaceae</taxon>
        <taxon>Actinoplanes</taxon>
    </lineage>
</organism>
<keyword evidence="2" id="KW-0946">Virion</keyword>
<feature type="region of interest" description="Disordered" evidence="1">
    <location>
        <begin position="124"/>
        <end position="192"/>
    </location>
</feature>
<name>A0A239JPY9_9ACTN</name>
<dbReference type="Pfam" id="PF08757">
    <property type="entry name" value="CotH"/>
    <property type="match status" value="1"/>
</dbReference>
<feature type="compositionally biased region" description="Gly residues" evidence="1">
    <location>
        <begin position="136"/>
        <end position="158"/>
    </location>
</feature>
<evidence type="ECO:0000313" key="2">
    <source>
        <dbReference type="EMBL" id="SNT08086.1"/>
    </source>
</evidence>
<dbReference type="OrthoDB" id="3280828at2"/>
<feature type="compositionally biased region" description="Gly residues" evidence="1">
    <location>
        <begin position="458"/>
        <end position="469"/>
    </location>
</feature>
<protein>
    <submittedName>
        <fullName evidence="2">Spore coat protein CotH</fullName>
    </submittedName>
</protein>
<evidence type="ECO:0000313" key="3">
    <source>
        <dbReference type="Proteomes" id="UP000198415"/>
    </source>
</evidence>
<reference evidence="2 3" key="1">
    <citation type="submission" date="2017-06" db="EMBL/GenBank/DDBJ databases">
        <authorList>
            <person name="Kim H.J."/>
            <person name="Triplett B.A."/>
        </authorList>
    </citation>
    <scope>NUCLEOTIDE SEQUENCE [LARGE SCALE GENOMIC DNA]</scope>
    <source>
        <strain evidence="2 3">DSM 43151</strain>
    </source>
</reference>
<gene>
    <name evidence="2" type="ORF">SAMN06264365_13723</name>
</gene>
<feature type="compositionally biased region" description="Low complexity" evidence="1">
    <location>
        <begin position="159"/>
        <end position="182"/>
    </location>
</feature>
<feature type="region of interest" description="Disordered" evidence="1">
    <location>
        <begin position="439"/>
        <end position="469"/>
    </location>
</feature>